<evidence type="ECO:0000313" key="2">
    <source>
        <dbReference type="Proteomes" id="UP001419910"/>
    </source>
</evidence>
<gene>
    <name evidence="1" type="ORF">ABC974_23440</name>
</gene>
<dbReference type="InterPro" id="IPR027417">
    <property type="entry name" value="P-loop_NTPase"/>
</dbReference>
<protein>
    <submittedName>
        <fullName evidence="1">Sulfotransferase</fullName>
        <ecNumber evidence="1">2.8.2.-</ecNumber>
    </submittedName>
</protein>
<organism evidence="1 2">
    <name type="scientific">Sphingomonas oligophenolica</name>
    <dbReference type="NCBI Taxonomy" id="301154"/>
    <lineage>
        <taxon>Bacteria</taxon>
        <taxon>Pseudomonadati</taxon>
        <taxon>Pseudomonadota</taxon>
        <taxon>Alphaproteobacteria</taxon>
        <taxon>Sphingomonadales</taxon>
        <taxon>Sphingomonadaceae</taxon>
        <taxon>Sphingomonas</taxon>
    </lineage>
</organism>
<dbReference type="GO" id="GO:0016740">
    <property type="term" value="F:transferase activity"/>
    <property type="evidence" value="ECO:0007669"/>
    <property type="project" value="UniProtKB-KW"/>
</dbReference>
<dbReference type="Pfam" id="PF13469">
    <property type="entry name" value="Sulfotransfer_3"/>
    <property type="match status" value="1"/>
</dbReference>
<accession>A0ABU9YA14</accession>
<name>A0ABU9YA14_9SPHN</name>
<comment type="caution">
    <text evidence="1">The sequence shown here is derived from an EMBL/GenBank/DDBJ whole genome shotgun (WGS) entry which is preliminary data.</text>
</comment>
<evidence type="ECO:0000313" key="1">
    <source>
        <dbReference type="EMBL" id="MEN2792601.1"/>
    </source>
</evidence>
<sequence>MNMLSSAEIIARATSHRDLADTSGTWREGLDRLVAAFNSEAALNTVGEQHIASMLAGKLASRIEIEDWHARHPEIADQQIDRPVFGLGLPRTGSTALGVIMGQDPARRVLRTWEARHPCPPPETATETTDPRIKSAQAELDALIATDPSLGAMIPMSADAATECLILTSMDFRSKEFAAFGRIDSYHDWFLDCDMEPTYRFHKRVLQLLQWRCPPNRWFLRTPAHTPFLPALDAVYPDARFVMTHRDVSKVIPSNMTFVLALTAAFTDQRDLKAMARNMVHFWEQALQRLVAFREAGNDHRFFDIAFTDFQNDPLREIRRLYEWLGEPLTDIAEEHMRAWWLAQEAERRSAAKIDFAELGIPLEQLRASFAFYNDRYVR</sequence>
<dbReference type="PANTHER" id="PTHR36451:SF1">
    <property type="entry name" value="OMEGA-HYDROXY-BETA-DIHYDROMENAQUINONE-9 SULFOTRANSFERASE STF3"/>
    <property type="match status" value="1"/>
</dbReference>
<dbReference type="EMBL" id="JBDIME010000031">
    <property type="protein sequence ID" value="MEN2792601.1"/>
    <property type="molecule type" value="Genomic_DNA"/>
</dbReference>
<dbReference type="Gene3D" id="3.40.50.300">
    <property type="entry name" value="P-loop containing nucleotide triphosphate hydrolases"/>
    <property type="match status" value="1"/>
</dbReference>
<dbReference type="PANTHER" id="PTHR36451">
    <property type="entry name" value="PAPS-DEPENDENT SULFOTRANSFERASE STF3"/>
    <property type="match status" value="1"/>
</dbReference>
<proteinExistence type="predicted"/>
<keyword evidence="2" id="KW-1185">Reference proteome</keyword>
<reference evidence="1 2" key="1">
    <citation type="submission" date="2024-05" db="EMBL/GenBank/DDBJ databases">
        <authorList>
            <person name="Liu Q."/>
            <person name="Xin Y.-H."/>
        </authorList>
    </citation>
    <scope>NUCLEOTIDE SEQUENCE [LARGE SCALE GENOMIC DNA]</scope>
    <source>
        <strain evidence="1 2">CGMCC 1.10181</strain>
    </source>
</reference>
<dbReference type="InterPro" id="IPR052736">
    <property type="entry name" value="Stf3_sulfotransferase"/>
</dbReference>
<dbReference type="EC" id="2.8.2.-" evidence="1"/>
<dbReference type="Proteomes" id="UP001419910">
    <property type="component" value="Unassembled WGS sequence"/>
</dbReference>
<keyword evidence="1" id="KW-0808">Transferase</keyword>
<dbReference type="SUPFAM" id="SSF52540">
    <property type="entry name" value="P-loop containing nucleoside triphosphate hydrolases"/>
    <property type="match status" value="1"/>
</dbReference>
<dbReference type="RefSeq" id="WP_343892284.1">
    <property type="nucleotide sequence ID" value="NZ_BAAAEH010000055.1"/>
</dbReference>